<dbReference type="AlphaFoldDB" id="A0A068UYN0"/>
<feature type="region of interest" description="Disordered" evidence="1">
    <location>
        <begin position="23"/>
        <end position="52"/>
    </location>
</feature>
<feature type="compositionally biased region" description="Basic and acidic residues" evidence="1">
    <location>
        <begin position="92"/>
        <end position="110"/>
    </location>
</feature>
<protein>
    <submittedName>
        <fullName evidence="2">Uncharacterized protein</fullName>
    </submittedName>
</protein>
<dbReference type="PhylomeDB" id="A0A068UYN0"/>
<reference evidence="3" key="1">
    <citation type="journal article" date="2014" name="Science">
        <title>The coffee genome provides insight into the convergent evolution of caffeine biosynthesis.</title>
        <authorList>
            <person name="Denoeud F."/>
            <person name="Carretero-Paulet L."/>
            <person name="Dereeper A."/>
            <person name="Droc G."/>
            <person name="Guyot R."/>
            <person name="Pietrella M."/>
            <person name="Zheng C."/>
            <person name="Alberti A."/>
            <person name="Anthony F."/>
            <person name="Aprea G."/>
            <person name="Aury J.M."/>
            <person name="Bento P."/>
            <person name="Bernard M."/>
            <person name="Bocs S."/>
            <person name="Campa C."/>
            <person name="Cenci A."/>
            <person name="Combes M.C."/>
            <person name="Crouzillat D."/>
            <person name="Da Silva C."/>
            <person name="Daddiego L."/>
            <person name="De Bellis F."/>
            <person name="Dussert S."/>
            <person name="Garsmeur O."/>
            <person name="Gayraud T."/>
            <person name="Guignon V."/>
            <person name="Jahn K."/>
            <person name="Jamilloux V."/>
            <person name="Joet T."/>
            <person name="Labadie K."/>
            <person name="Lan T."/>
            <person name="Leclercq J."/>
            <person name="Lepelley M."/>
            <person name="Leroy T."/>
            <person name="Li L.T."/>
            <person name="Librado P."/>
            <person name="Lopez L."/>
            <person name="Munoz A."/>
            <person name="Noel B."/>
            <person name="Pallavicini A."/>
            <person name="Perrotta G."/>
            <person name="Poncet V."/>
            <person name="Pot D."/>
            <person name="Priyono X."/>
            <person name="Rigoreau M."/>
            <person name="Rouard M."/>
            <person name="Rozas J."/>
            <person name="Tranchant-Dubreuil C."/>
            <person name="VanBuren R."/>
            <person name="Zhang Q."/>
            <person name="Andrade A.C."/>
            <person name="Argout X."/>
            <person name="Bertrand B."/>
            <person name="de Kochko A."/>
            <person name="Graziosi G."/>
            <person name="Henry R.J."/>
            <person name="Jayarama X."/>
            <person name="Ming R."/>
            <person name="Nagai C."/>
            <person name="Rounsley S."/>
            <person name="Sankoff D."/>
            <person name="Giuliano G."/>
            <person name="Albert V.A."/>
            <person name="Wincker P."/>
            <person name="Lashermes P."/>
        </authorList>
    </citation>
    <scope>NUCLEOTIDE SEQUENCE [LARGE SCALE GENOMIC DNA]</scope>
    <source>
        <strain evidence="3">cv. DH200-94</strain>
    </source>
</reference>
<dbReference type="InParanoid" id="A0A068UYN0"/>
<accession>A0A068UYN0</accession>
<dbReference type="FunCoup" id="A0A068UYN0">
    <property type="interactions" value="305"/>
</dbReference>
<dbReference type="PANTHER" id="PTHR35280">
    <property type="entry name" value="F17L21.9"/>
    <property type="match status" value="1"/>
</dbReference>
<evidence type="ECO:0000256" key="1">
    <source>
        <dbReference type="SAM" id="MobiDB-lite"/>
    </source>
</evidence>
<name>A0A068UYN0_COFCA</name>
<proteinExistence type="predicted"/>
<dbReference type="EMBL" id="HG739158">
    <property type="protein sequence ID" value="CDP13354.1"/>
    <property type="molecule type" value="Genomic_DNA"/>
</dbReference>
<dbReference type="PANTHER" id="PTHR35280:SF1">
    <property type="entry name" value="F17L21.9"/>
    <property type="match status" value="1"/>
</dbReference>
<dbReference type="OMA" id="MTAVWQF"/>
<organism evidence="2 3">
    <name type="scientific">Coffea canephora</name>
    <name type="common">Robusta coffee</name>
    <dbReference type="NCBI Taxonomy" id="49390"/>
    <lineage>
        <taxon>Eukaryota</taxon>
        <taxon>Viridiplantae</taxon>
        <taxon>Streptophyta</taxon>
        <taxon>Embryophyta</taxon>
        <taxon>Tracheophyta</taxon>
        <taxon>Spermatophyta</taxon>
        <taxon>Magnoliopsida</taxon>
        <taxon>eudicotyledons</taxon>
        <taxon>Gunneridae</taxon>
        <taxon>Pentapetalae</taxon>
        <taxon>asterids</taxon>
        <taxon>lamiids</taxon>
        <taxon>Gentianales</taxon>
        <taxon>Rubiaceae</taxon>
        <taxon>Ixoroideae</taxon>
        <taxon>Gardenieae complex</taxon>
        <taxon>Bertiereae - Coffeeae clade</taxon>
        <taxon>Coffeeae</taxon>
        <taxon>Coffea</taxon>
    </lineage>
</organism>
<dbReference type="Proteomes" id="UP000295252">
    <property type="component" value="Chromosome III"/>
</dbReference>
<dbReference type="Gramene" id="CDP13354">
    <property type="protein sequence ID" value="CDP13354"/>
    <property type="gene ID" value="GSCOC_T00038260001"/>
</dbReference>
<sequence>MESRDKVKLLQTAIKQLIEEAKVRNTDGPSLDESFVAVSGDKDGSPDDDDDDRRLLLSKLLSQLDALQEDGMLEEPKASADNSKVPNPEAEAGEKSETANEARKGDSSSEIGKEDIIKELNEVKRQNFITHCLLSAMIVLTVAWQLSQVSLILKVKEGLSHPFKSLGGMITGLLKGNRRITGQEVDKLASSVMPKPILAASSLPDLKIPELPRVELPVFDVDNEE</sequence>
<feature type="region of interest" description="Disordered" evidence="1">
    <location>
        <begin position="68"/>
        <end position="110"/>
    </location>
</feature>
<dbReference type="OrthoDB" id="782808at2759"/>
<gene>
    <name evidence="2" type="ORF">GSCOC_T00038260001</name>
</gene>
<evidence type="ECO:0000313" key="2">
    <source>
        <dbReference type="EMBL" id="CDP13354.1"/>
    </source>
</evidence>
<dbReference type="STRING" id="49390.A0A068UYN0"/>
<evidence type="ECO:0000313" key="3">
    <source>
        <dbReference type="Proteomes" id="UP000295252"/>
    </source>
</evidence>
<keyword evidence="3" id="KW-1185">Reference proteome</keyword>